<keyword evidence="3" id="KW-1185">Reference proteome</keyword>
<protein>
    <submittedName>
        <fullName evidence="2">Para-aminobenzoate synthase, (PABA)</fullName>
        <ecNumber evidence="2">2.6.1.85</ecNumber>
    </submittedName>
</protein>
<evidence type="ECO:0000313" key="3">
    <source>
        <dbReference type="Proteomes" id="UP001357485"/>
    </source>
</evidence>
<dbReference type="InterPro" id="IPR015890">
    <property type="entry name" value="Chorismate_C"/>
</dbReference>
<dbReference type="GO" id="GO:0046820">
    <property type="term" value="F:4-amino-4-deoxychorismate synthase activity"/>
    <property type="evidence" value="ECO:0007669"/>
    <property type="project" value="UniProtKB-EC"/>
</dbReference>
<dbReference type="EMBL" id="JAVRRA010011122">
    <property type="protein sequence ID" value="KAK5240663.1"/>
    <property type="molecule type" value="Genomic_DNA"/>
</dbReference>
<keyword evidence="2" id="KW-0032">Aminotransferase</keyword>
<comment type="caution">
    <text evidence="2">The sequence shown here is derived from an EMBL/GenBank/DDBJ whole genome shotgun (WGS) entry which is preliminary data.</text>
</comment>
<dbReference type="Pfam" id="PF00425">
    <property type="entry name" value="Chorismate_bind"/>
    <property type="match status" value="1"/>
</dbReference>
<dbReference type="PANTHER" id="PTHR11236">
    <property type="entry name" value="AMINOBENZOATE/ANTHRANILATE SYNTHASE"/>
    <property type="match status" value="1"/>
</dbReference>
<organism evidence="2 3">
    <name type="scientific">Cryomyces antarcticus</name>
    <dbReference type="NCBI Taxonomy" id="329879"/>
    <lineage>
        <taxon>Eukaryota</taxon>
        <taxon>Fungi</taxon>
        <taxon>Dikarya</taxon>
        <taxon>Ascomycota</taxon>
        <taxon>Pezizomycotina</taxon>
        <taxon>Dothideomycetes</taxon>
        <taxon>Dothideomycetes incertae sedis</taxon>
        <taxon>Cryomyces</taxon>
    </lineage>
</organism>
<dbReference type="PRINTS" id="PR00095">
    <property type="entry name" value="ANTSNTHASEI"/>
</dbReference>
<feature type="non-terminal residue" evidence="2">
    <location>
        <position position="100"/>
    </location>
</feature>
<feature type="domain" description="Chorismate-utilising enzyme C-terminal" evidence="1">
    <location>
        <begin position="1"/>
        <end position="94"/>
    </location>
</feature>
<gene>
    <name evidence="2" type="primary">ABZ1_2</name>
    <name evidence="2" type="ORF">LTR16_010340</name>
</gene>
<proteinExistence type="predicted"/>
<name>A0ABR0LT26_9PEZI</name>
<evidence type="ECO:0000259" key="1">
    <source>
        <dbReference type="Pfam" id="PF00425"/>
    </source>
</evidence>
<accession>A0ABR0LT26</accession>
<dbReference type="Gene3D" id="3.60.120.10">
    <property type="entry name" value="Anthranilate synthase"/>
    <property type="match status" value="1"/>
</dbReference>
<dbReference type="PANTHER" id="PTHR11236:SF18">
    <property type="entry name" value="AMINODEOXYCHORISMATE SYNTHASE"/>
    <property type="match status" value="1"/>
</dbReference>
<evidence type="ECO:0000313" key="2">
    <source>
        <dbReference type="EMBL" id="KAK5240663.1"/>
    </source>
</evidence>
<dbReference type="InterPro" id="IPR005801">
    <property type="entry name" value="ADC_synthase"/>
</dbReference>
<keyword evidence="2" id="KW-0808">Transferase</keyword>
<dbReference type="InterPro" id="IPR019999">
    <property type="entry name" value="Anth_synth_I-like"/>
</dbReference>
<sequence length="100" mass="10930">MTGAPKRRSCEILRGIESNEPRGIYSGVLGYLDVGGGGDFSVVIRTAYKWDQDAEEIEQPDGSKKKFDVWRVGAGGAVTAQSTDVGEFEEMEAKRDSTLR</sequence>
<dbReference type="EC" id="2.6.1.85" evidence="2"/>
<dbReference type="Proteomes" id="UP001357485">
    <property type="component" value="Unassembled WGS sequence"/>
</dbReference>
<reference evidence="2 3" key="1">
    <citation type="submission" date="2023-08" db="EMBL/GenBank/DDBJ databases">
        <title>Black Yeasts Isolated from many extreme environments.</title>
        <authorList>
            <person name="Coleine C."/>
            <person name="Stajich J.E."/>
            <person name="Selbmann L."/>
        </authorList>
    </citation>
    <scope>NUCLEOTIDE SEQUENCE [LARGE SCALE GENOMIC DNA]</scope>
    <source>
        <strain evidence="2 3">CCFEE 536</strain>
    </source>
</reference>
<dbReference type="SUPFAM" id="SSF56322">
    <property type="entry name" value="ADC synthase"/>
    <property type="match status" value="1"/>
</dbReference>